<sequence length="238" mass="27563">MSTSETERSLFYRTQEQAVDYLKTFHKKYEHVFQGGSIYAEYVEQLMACMIIRPEDRVLELGSNVGRTTVTIASLLNDSSQLDTLEPGHEYYLTLLKNKDIGSWNFKTHNVALSLHPMVRQGYDCFTWPNSDFDPPAGYEKVNTVHWDTFKETAVTPWNVLMVDIEGALSQILDQFPRFLDSFSTIIIENDFKTQYAKQQVHAKFTSEGFHDILTLPLTIYPDTCNADDFYQIWVRDV</sequence>
<dbReference type="AlphaFoldDB" id="A0A6C0CSK0"/>
<proteinExistence type="predicted"/>
<reference evidence="1" key="1">
    <citation type="journal article" date="2020" name="Nature">
        <title>Giant virus diversity and host interactions through global metagenomics.</title>
        <authorList>
            <person name="Schulz F."/>
            <person name="Roux S."/>
            <person name="Paez-Espino D."/>
            <person name="Jungbluth S."/>
            <person name="Walsh D.A."/>
            <person name="Denef V.J."/>
            <person name="McMahon K.D."/>
            <person name="Konstantinidis K.T."/>
            <person name="Eloe-Fadrosh E.A."/>
            <person name="Kyrpides N.C."/>
            <person name="Woyke T."/>
        </authorList>
    </citation>
    <scope>NUCLEOTIDE SEQUENCE</scope>
    <source>
        <strain evidence="1">GVMAG-M-3300021473-15</strain>
    </source>
</reference>
<name>A0A6C0CSK0_9ZZZZ</name>
<organism evidence="1">
    <name type="scientific">viral metagenome</name>
    <dbReference type="NCBI Taxonomy" id="1070528"/>
    <lineage>
        <taxon>unclassified sequences</taxon>
        <taxon>metagenomes</taxon>
        <taxon>organismal metagenomes</taxon>
    </lineage>
</organism>
<dbReference type="SUPFAM" id="SSF53335">
    <property type="entry name" value="S-adenosyl-L-methionine-dependent methyltransferases"/>
    <property type="match status" value="1"/>
</dbReference>
<evidence type="ECO:0008006" key="2">
    <source>
        <dbReference type="Google" id="ProtNLM"/>
    </source>
</evidence>
<protein>
    <recommendedName>
        <fullName evidence="2">Methyltransferase FkbM domain-containing protein</fullName>
    </recommendedName>
</protein>
<dbReference type="InterPro" id="IPR029063">
    <property type="entry name" value="SAM-dependent_MTases_sf"/>
</dbReference>
<accession>A0A6C0CSK0</accession>
<dbReference type="EMBL" id="MN739476">
    <property type="protein sequence ID" value="QHT06850.1"/>
    <property type="molecule type" value="Genomic_DNA"/>
</dbReference>
<dbReference type="Gene3D" id="3.40.50.150">
    <property type="entry name" value="Vaccinia Virus protein VP39"/>
    <property type="match status" value="1"/>
</dbReference>
<evidence type="ECO:0000313" key="1">
    <source>
        <dbReference type="EMBL" id="QHT06850.1"/>
    </source>
</evidence>